<gene>
    <name evidence="1" type="ORF">AGERDE_LOCUS2678</name>
</gene>
<proteinExistence type="predicted"/>
<comment type="caution">
    <text evidence="1">The sequence shown here is derived from an EMBL/GenBank/DDBJ whole genome shotgun (WGS) entry which is preliminary data.</text>
</comment>
<sequence length="127" mass="14735">MVIDAYFTGNHVAKLSYFRNLRRECIDNGTWAFMKTMLAKSLMRPSRRQYNLEFGTSLISLLKTQESDLARVSGNFERNICPAMATECRYLRRPEVRPSLPCLVLDDLISRMAQAPARKHDFMRRSA</sequence>
<dbReference type="AlphaFoldDB" id="A0A9N8W2J8"/>
<evidence type="ECO:0000313" key="2">
    <source>
        <dbReference type="Proteomes" id="UP000789831"/>
    </source>
</evidence>
<dbReference type="EMBL" id="CAJVPL010000231">
    <property type="protein sequence ID" value="CAG8469746.1"/>
    <property type="molecule type" value="Genomic_DNA"/>
</dbReference>
<keyword evidence="2" id="KW-1185">Reference proteome</keyword>
<organism evidence="1 2">
    <name type="scientific">Ambispora gerdemannii</name>
    <dbReference type="NCBI Taxonomy" id="144530"/>
    <lineage>
        <taxon>Eukaryota</taxon>
        <taxon>Fungi</taxon>
        <taxon>Fungi incertae sedis</taxon>
        <taxon>Mucoromycota</taxon>
        <taxon>Glomeromycotina</taxon>
        <taxon>Glomeromycetes</taxon>
        <taxon>Archaeosporales</taxon>
        <taxon>Ambisporaceae</taxon>
        <taxon>Ambispora</taxon>
    </lineage>
</organism>
<reference evidence="1" key="1">
    <citation type="submission" date="2021-06" db="EMBL/GenBank/DDBJ databases">
        <authorList>
            <person name="Kallberg Y."/>
            <person name="Tangrot J."/>
            <person name="Rosling A."/>
        </authorList>
    </citation>
    <scope>NUCLEOTIDE SEQUENCE</scope>
    <source>
        <strain evidence="1">MT106</strain>
    </source>
</reference>
<accession>A0A9N8W2J8</accession>
<protein>
    <submittedName>
        <fullName evidence="1">11317_t:CDS:1</fullName>
    </submittedName>
</protein>
<evidence type="ECO:0000313" key="1">
    <source>
        <dbReference type="EMBL" id="CAG8469746.1"/>
    </source>
</evidence>
<dbReference type="Proteomes" id="UP000789831">
    <property type="component" value="Unassembled WGS sequence"/>
</dbReference>
<name>A0A9N8W2J8_9GLOM</name>